<dbReference type="EMBL" id="FOXX01000006">
    <property type="protein sequence ID" value="SFQ65764.1"/>
    <property type="molecule type" value="Genomic_DNA"/>
</dbReference>
<dbReference type="InterPro" id="IPR054254">
    <property type="entry name" value="DUF6985"/>
</dbReference>
<dbReference type="Pfam" id="PF22481">
    <property type="entry name" value="DUF6985"/>
    <property type="match status" value="1"/>
</dbReference>
<dbReference type="GeneID" id="93711196"/>
<organism evidence="2 3">
    <name type="scientific">Priestia endophytica DSM 13796</name>
    <dbReference type="NCBI Taxonomy" id="1121089"/>
    <lineage>
        <taxon>Bacteria</taxon>
        <taxon>Bacillati</taxon>
        <taxon>Bacillota</taxon>
        <taxon>Bacilli</taxon>
        <taxon>Bacillales</taxon>
        <taxon>Bacillaceae</taxon>
        <taxon>Priestia</taxon>
    </lineage>
</organism>
<name>A0A1I6AAM0_9BACI</name>
<evidence type="ECO:0000259" key="1">
    <source>
        <dbReference type="Pfam" id="PF22481"/>
    </source>
</evidence>
<comment type="caution">
    <text evidence="2">The sequence shown here is derived from an EMBL/GenBank/DDBJ whole genome shotgun (WGS) entry which is preliminary data.</text>
</comment>
<feature type="domain" description="DUF6985" evidence="1">
    <location>
        <begin position="7"/>
        <end position="154"/>
    </location>
</feature>
<gene>
    <name evidence="2" type="ORF">SAMN02745910_02550</name>
</gene>
<keyword evidence="3" id="KW-1185">Reference proteome</keyword>
<dbReference type="RefSeq" id="WP_061805256.1">
    <property type="nucleotide sequence ID" value="NZ_FOXX01000006.1"/>
</dbReference>
<protein>
    <recommendedName>
        <fullName evidence="1">DUF6985 domain-containing protein</fullName>
    </recommendedName>
</protein>
<evidence type="ECO:0000313" key="3">
    <source>
        <dbReference type="Proteomes" id="UP000182762"/>
    </source>
</evidence>
<sequence length="155" mass="18044">MIINDKVFGTLYHECGWTNYTTINFFGNEPKIDLIVEGDEDGLFDQEQYDAYTAFMQKWEDLQKSLLQPILAYYKQKRHELGYDIEPNEDYPLIETTDEILEMINLDGIIVPYGDIFEGRDIGLSFHCTWDDENGLGVRLLDEKVVEVGYQDVVI</sequence>
<dbReference type="Proteomes" id="UP000182762">
    <property type="component" value="Unassembled WGS sequence"/>
</dbReference>
<evidence type="ECO:0000313" key="2">
    <source>
        <dbReference type="EMBL" id="SFQ65764.1"/>
    </source>
</evidence>
<accession>A0A1I6AAM0</accession>
<proteinExistence type="predicted"/>
<reference evidence="2 3" key="1">
    <citation type="submission" date="2016-10" db="EMBL/GenBank/DDBJ databases">
        <authorList>
            <person name="Varghese N."/>
            <person name="Submissions S."/>
        </authorList>
    </citation>
    <scope>NUCLEOTIDE SEQUENCE [LARGE SCALE GENOMIC DNA]</scope>
    <source>
        <strain evidence="2 3">DSM 13796</strain>
    </source>
</reference>